<dbReference type="RefSeq" id="WP_076066852.1">
    <property type="nucleotide sequence ID" value="NZ_ASQA01000035.1"/>
</dbReference>
<dbReference type="eggNOG" id="ENOG5033ZW2">
    <property type="taxonomic scope" value="Bacteria"/>
</dbReference>
<proteinExistence type="predicted"/>
<evidence type="ECO:0000313" key="1">
    <source>
        <dbReference type="EMBL" id="ETT81994.1"/>
    </source>
</evidence>
<organism evidence="1 2">
    <name type="scientific">Viridibacillus arenosi FSL R5-213</name>
    <dbReference type="NCBI Taxonomy" id="1227360"/>
    <lineage>
        <taxon>Bacteria</taxon>
        <taxon>Bacillati</taxon>
        <taxon>Bacillota</taxon>
        <taxon>Bacilli</taxon>
        <taxon>Bacillales</taxon>
        <taxon>Caryophanaceae</taxon>
        <taxon>Viridibacillus</taxon>
    </lineage>
</organism>
<reference evidence="1 2" key="1">
    <citation type="journal article" date="2014" name="BMC Genomics">
        <title>Genomic comparison of sporeforming bacilli isolated from milk.</title>
        <authorList>
            <person name="Moreno Switt A.I."/>
            <person name="Andrus A.D."/>
            <person name="Ranieri M.L."/>
            <person name="Orsi R.H."/>
            <person name="Ivy R."/>
            <person name="den Bakker H.C."/>
            <person name="Martin N.H."/>
            <person name="Wiedmann M."/>
            <person name="Boor K.J."/>
        </authorList>
    </citation>
    <scope>NUCLEOTIDE SEQUENCE [LARGE SCALE GENOMIC DNA]</scope>
    <source>
        <strain evidence="1 2">FSL R5-213</strain>
    </source>
</reference>
<evidence type="ECO:0000313" key="2">
    <source>
        <dbReference type="Proteomes" id="UP000019062"/>
    </source>
</evidence>
<dbReference type="PATRIC" id="fig|1227360.4.peg.3565"/>
<dbReference type="EMBL" id="ASQA01000035">
    <property type="protein sequence ID" value="ETT81994.1"/>
    <property type="molecule type" value="Genomic_DNA"/>
</dbReference>
<gene>
    <name evidence="1" type="ORF">C176_17521</name>
</gene>
<keyword evidence="2" id="KW-1185">Reference proteome</keyword>
<dbReference type="Proteomes" id="UP000019062">
    <property type="component" value="Unassembled WGS sequence"/>
</dbReference>
<name>W4EP55_9BACL</name>
<protein>
    <submittedName>
        <fullName evidence="1">Uncharacterized protein</fullName>
    </submittedName>
</protein>
<dbReference type="AlphaFoldDB" id="W4EP55"/>
<sequence>MIDLEKSLAPLIAERCKKLREEYNFSMEKVSDKSSVSRIEKAVIPKSGNFITETVLFDYTNAFGKSSEEIIFGNTDEFEQTLLLIFEQSFRLICLKNLATDSYLYDNIDNFDLELQKSSISMAEAFAEFYLMRYNFLKSNEIFMDVVSKEFDRQMLFNGKFINIERDFRTKPINESIVIDLYDMSDKLWLICREKFIRSFRAEILDNLFEDFKYSSINSKVNQWLIQQFKKIIVPDVVEKLKNNGVFKIGFMVKNLIDEFLNEDLSKSFQNTIPIQTTREKHYKIYVNNFDGFESKKLSNQEIEERTKLIEEAFEIIQKSELPDSELNAKFLKHGIILKEVPEVNFTREIEVDELLSRVINTRGVGRTLEDTPIFEEGPIFEVSGYNSKEEIWGATEQWYENIHFENQNIPGYFTNNSQIIQRLQEKMNEEIHESIEKFIDIQNNLLKLLTDEELGKFAK</sequence>
<comment type="caution">
    <text evidence="1">The sequence shown here is derived from an EMBL/GenBank/DDBJ whole genome shotgun (WGS) entry which is preliminary data.</text>
</comment>
<accession>W4EP55</accession>